<evidence type="ECO:0000256" key="1">
    <source>
        <dbReference type="SAM" id="MobiDB-lite"/>
    </source>
</evidence>
<reference evidence="2 3" key="1">
    <citation type="journal article" date="2022" name="Nat. Genet.">
        <title>Improved pea reference genome and pan-genome highlight genomic features and evolutionary characteristics.</title>
        <authorList>
            <person name="Yang T."/>
            <person name="Liu R."/>
            <person name="Luo Y."/>
            <person name="Hu S."/>
            <person name="Wang D."/>
            <person name="Wang C."/>
            <person name="Pandey M.K."/>
            <person name="Ge S."/>
            <person name="Xu Q."/>
            <person name="Li N."/>
            <person name="Li G."/>
            <person name="Huang Y."/>
            <person name="Saxena R.K."/>
            <person name="Ji Y."/>
            <person name="Li M."/>
            <person name="Yan X."/>
            <person name="He Y."/>
            <person name="Liu Y."/>
            <person name="Wang X."/>
            <person name="Xiang C."/>
            <person name="Varshney R.K."/>
            <person name="Ding H."/>
            <person name="Gao S."/>
            <person name="Zong X."/>
        </authorList>
    </citation>
    <scope>NUCLEOTIDE SEQUENCE [LARGE SCALE GENOMIC DNA]</scope>
    <source>
        <strain evidence="2 3">cv. Zhongwan 6</strain>
    </source>
</reference>
<dbReference type="Proteomes" id="UP001058974">
    <property type="component" value="Chromosome 5"/>
</dbReference>
<accession>A0A9D4WY10</accession>
<organism evidence="2 3">
    <name type="scientific">Pisum sativum</name>
    <name type="common">Garden pea</name>
    <name type="synonym">Lathyrus oleraceus</name>
    <dbReference type="NCBI Taxonomy" id="3888"/>
    <lineage>
        <taxon>Eukaryota</taxon>
        <taxon>Viridiplantae</taxon>
        <taxon>Streptophyta</taxon>
        <taxon>Embryophyta</taxon>
        <taxon>Tracheophyta</taxon>
        <taxon>Spermatophyta</taxon>
        <taxon>Magnoliopsida</taxon>
        <taxon>eudicotyledons</taxon>
        <taxon>Gunneridae</taxon>
        <taxon>Pentapetalae</taxon>
        <taxon>rosids</taxon>
        <taxon>fabids</taxon>
        <taxon>Fabales</taxon>
        <taxon>Fabaceae</taxon>
        <taxon>Papilionoideae</taxon>
        <taxon>50 kb inversion clade</taxon>
        <taxon>NPAAA clade</taxon>
        <taxon>Hologalegina</taxon>
        <taxon>IRL clade</taxon>
        <taxon>Fabeae</taxon>
        <taxon>Lathyrus</taxon>
    </lineage>
</organism>
<keyword evidence="3" id="KW-1185">Reference proteome</keyword>
<proteinExistence type="predicted"/>
<dbReference type="Gramene" id="Psat05G0546900-T1">
    <property type="protein sequence ID" value="KAI5410007.1"/>
    <property type="gene ID" value="KIW84_055469"/>
</dbReference>
<dbReference type="AlphaFoldDB" id="A0A9D4WY10"/>
<feature type="region of interest" description="Disordered" evidence="1">
    <location>
        <begin position="1"/>
        <end position="23"/>
    </location>
</feature>
<name>A0A9D4WY10_PEA</name>
<evidence type="ECO:0000313" key="3">
    <source>
        <dbReference type="Proteomes" id="UP001058974"/>
    </source>
</evidence>
<dbReference type="EMBL" id="JAMSHJ010000005">
    <property type="protein sequence ID" value="KAI5410007.1"/>
    <property type="molecule type" value="Genomic_DNA"/>
</dbReference>
<protein>
    <submittedName>
        <fullName evidence="2">Uncharacterized protein</fullName>
    </submittedName>
</protein>
<gene>
    <name evidence="2" type="ORF">KIW84_055469</name>
</gene>
<evidence type="ECO:0000313" key="2">
    <source>
        <dbReference type="EMBL" id="KAI5410007.1"/>
    </source>
</evidence>
<comment type="caution">
    <text evidence="2">The sequence shown here is derived from an EMBL/GenBank/DDBJ whole genome shotgun (WGS) entry which is preliminary data.</text>
</comment>
<feature type="compositionally biased region" description="Polar residues" evidence="1">
    <location>
        <begin position="7"/>
        <end position="22"/>
    </location>
</feature>
<sequence>MEPLSGATLSPVKSSDISSSGLQFKLRGSPSVRNNDISNNSLRQLCCKIILTSLEFSLKPVTYAEIFNHMLNWLLVSVNCSDFADKPKKQVLKAVEKVLAGSIRREMALEEFCSKHTTEIMQLNRLMNNAEMRKRSAVIHPHRLRP</sequence>